<organism evidence="1 2">
    <name type="scientific">Sorangium cellulosum</name>
    <name type="common">Polyangium cellulosum</name>
    <dbReference type="NCBI Taxonomy" id="56"/>
    <lineage>
        <taxon>Bacteria</taxon>
        <taxon>Pseudomonadati</taxon>
        <taxon>Myxococcota</taxon>
        <taxon>Polyangia</taxon>
        <taxon>Polyangiales</taxon>
        <taxon>Polyangiaceae</taxon>
        <taxon>Sorangium</taxon>
    </lineage>
</organism>
<dbReference type="Proteomes" id="UP000075604">
    <property type="component" value="Unassembled WGS sequence"/>
</dbReference>
<dbReference type="AlphaFoldDB" id="A0A150PV05"/>
<protein>
    <recommendedName>
        <fullName evidence="3">Autotransporter domain-containing protein</fullName>
    </recommendedName>
</protein>
<sequence length="68" mass="7010">MSGWGGTWTNQGLLSVGSAYGYGTLSVGAYGTLVTEDTEIRSQLGGGFVKVNDVYASWLNSGDVTVSA</sequence>
<comment type="caution">
    <text evidence="1">The sequence shown here is derived from an EMBL/GenBank/DDBJ whole genome shotgun (WGS) entry which is preliminary data.</text>
</comment>
<reference evidence="1 2" key="1">
    <citation type="submission" date="2014-02" db="EMBL/GenBank/DDBJ databases">
        <title>The small core and large imbalanced accessory genome model reveals a collaborative survival strategy of Sorangium cellulosum strains in nature.</title>
        <authorList>
            <person name="Han K."/>
            <person name="Peng R."/>
            <person name="Blom J."/>
            <person name="Li Y.-Z."/>
        </authorList>
    </citation>
    <scope>NUCLEOTIDE SEQUENCE [LARGE SCALE GENOMIC DNA]</scope>
    <source>
        <strain evidence="1 2">So0157-18</strain>
    </source>
</reference>
<proteinExistence type="predicted"/>
<name>A0A150PV05_SORCE</name>
<evidence type="ECO:0000313" key="2">
    <source>
        <dbReference type="Proteomes" id="UP000075604"/>
    </source>
</evidence>
<accession>A0A150PV05</accession>
<dbReference type="EMBL" id="JELX01001294">
    <property type="protein sequence ID" value="KYF59529.1"/>
    <property type="molecule type" value="Genomic_DNA"/>
</dbReference>
<evidence type="ECO:0008006" key="3">
    <source>
        <dbReference type="Google" id="ProtNLM"/>
    </source>
</evidence>
<feature type="non-terminal residue" evidence="1">
    <location>
        <position position="68"/>
    </location>
</feature>
<gene>
    <name evidence="1" type="ORF">BE04_15030</name>
</gene>
<evidence type="ECO:0000313" key="1">
    <source>
        <dbReference type="EMBL" id="KYF59529.1"/>
    </source>
</evidence>